<keyword evidence="3" id="KW-1185">Reference proteome</keyword>
<gene>
    <name evidence="2" type="ORF">SAMN05421773_11070</name>
</gene>
<evidence type="ECO:0000313" key="3">
    <source>
        <dbReference type="Proteomes" id="UP000199207"/>
    </source>
</evidence>
<dbReference type="RefSeq" id="WP_093839913.1">
    <property type="nucleotide sequence ID" value="NZ_FOLM01000010.1"/>
</dbReference>
<evidence type="ECO:0000256" key="1">
    <source>
        <dbReference type="SAM" id="MobiDB-lite"/>
    </source>
</evidence>
<proteinExistence type="predicted"/>
<reference evidence="2 3" key="1">
    <citation type="submission" date="2016-10" db="EMBL/GenBank/DDBJ databases">
        <authorList>
            <person name="de Groot N.N."/>
        </authorList>
    </citation>
    <scope>NUCLEOTIDE SEQUENCE [LARGE SCALE GENOMIC DNA]</scope>
    <source>
        <strain evidence="2 3">CGMCC 4.5739</strain>
    </source>
</reference>
<protein>
    <submittedName>
        <fullName evidence="2">Uncharacterized protein</fullName>
    </submittedName>
</protein>
<dbReference type="AlphaFoldDB" id="A0A1I1PUZ3"/>
<feature type="region of interest" description="Disordered" evidence="1">
    <location>
        <begin position="170"/>
        <end position="193"/>
    </location>
</feature>
<dbReference type="Proteomes" id="UP000199207">
    <property type="component" value="Unassembled WGS sequence"/>
</dbReference>
<dbReference type="STRING" id="910347.SAMN05421773_11070"/>
<accession>A0A1I1PUZ3</accession>
<dbReference type="EMBL" id="FOLM01000010">
    <property type="protein sequence ID" value="SFD13666.1"/>
    <property type="molecule type" value="Genomic_DNA"/>
</dbReference>
<organism evidence="2 3">
    <name type="scientific">Streptomyces aidingensis</name>
    <dbReference type="NCBI Taxonomy" id="910347"/>
    <lineage>
        <taxon>Bacteria</taxon>
        <taxon>Bacillati</taxon>
        <taxon>Actinomycetota</taxon>
        <taxon>Actinomycetes</taxon>
        <taxon>Kitasatosporales</taxon>
        <taxon>Streptomycetaceae</taxon>
        <taxon>Streptomyces</taxon>
    </lineage>
</organism>
<sequence>MTATPDFAETHRALIAEHLGISPDAAWAGIHSRAASIRRALNGATLRASRAEKKLLRVRRLVAEVRNERKAQGLSVDGVIQRLEDILGDPERLRPVPEPTVETLPPADIAADLRDLAAHALNPQVTRGELNARLRTLSDIARGHEPVHYTAPGECGPECSEAHTYTGPCAARSASTEPPAPAASTNLPPAAPGHTFTVEYGGGERRQLDWTTAWTMDGTARATCTCGLDTGWTRYDTAHAIVRLHLPDHWPAAPLTADQLGRLMRAAERGGDDGKWHDIGEPWREHYRQHAAYLLERLHITPKEG</sequence>
<evidence type="ECO:0000313" key="2">
    <source>
        <dbReference type="EMBL" id="SFD13666.1"/>
    </source>
</evidence>
<name>A0A1I1PUZ3_9ACTN</name>